<keyword evidence="10" id="KW-0012">Acyltransferase</keyword>
<dbReference type="GO" id="GO:0018104">
    <property type="term" value="P:peptidoglycan-protein cross-linking"/>
    <property type="evidence" value="ECO:0007669"/>
    <property type="project" value="TreeGrafter"/>
</dbReference>
<evidence type="ECO:0000256" key="2">
    <source>
        <dbReference type="ARBA" id="ARBA00022475"/>
    </source>
</evidence>
<dbReference type="Gene3D" id="2.60.40.3780">
    <property type="match status" value="1"/>
</dbReference>
<dbReference type="InterPro" id="IPR005490">
    <property type="entry name" value="LD_TPept_cat_dom"/>
</dbReference>
<evidence type="ECO:0000256" key="14">
    <source>
        <dbReference type="SAM" id="MobiDB-lite"/>
    </source>
</evidence>
<dbReference type="GO" id="GO:0005576">
    <property type="term" value="C:extracellular region"/>
    <property type="evidence" value="ECO:0007669"/>
    <property type="project" value="TreeGrafter"/>
</dbReference>
<name>A0AAU8JVE3_9ACTN</name>
<dbReference type="Gene3D" id="2.60.40.3710">
    <property type="match status" value="1"/>
</dbReference>
<evidence type="ECO:0000256" key="8">
    <source>
        <dbReference type="ARBA" id="ARBA00023139"/>
    </source>
</evidence>
<protein>
    <submittedName>
        <fullName evidence="17">Ig-like domain-containing protein</fullName>
    </submittedName>
</protein>
<evidence type="ECO:0000256" key="13">
    <source>
        <dbReference type="PROSITE-ProRule" id="PRU01373"/>
    </source>
</evidence>
<feature type="active site" description="Proton donor/acceptor" evidence="13">
    <location>
        <position position="327"/>
    </location>
</feature>
<evidence type="ECO:0000256" key="7">
    <source>
        <dbReference type="ARBA" id="ARBA00023136"/>
    </source>
</evidence>
<evidence type="ECO:0000256" key="12">
    <source>
        <dbReference type="ARBA" id="ARBA00060592"/>
    </source>
</evidence>
<feature type="chain" id="PRO_5043908099" evidence="15">
    <location>
        <begin position="26"/>
        <end position="422"/>
    </location>
</feature>
<dbReference type="Pfam" id="PF17964">
    <property type="entry name" value="Big_10"/>
    <property type="match status" value="1"/>
</dbReference>
<keyword evidence="9" id="KW-0449">Lipoprotein</keyword>
<comment type="pathway">
    <text evidence="12">Glycan biosynthesis.</text>
</comment>
<feature type="signal peptide" evidence="15">
    <location>
        <begin position="1"/>
        <end position="25"/>
    </location>
</feature>
<evidence type="ECO:0000256" key="5">
    <source>
        <dbReference type="ARBA" id="ARBA00022960"/>
    </source>
</evidence>
<dbReference type="KEGG" id="kcm:ABWK59_10140"/>
<evidence type="ECO:0000259" key="16">
    <source>
        <dbReference type="PROSITE" id="PS52029"/>
    </source>
</evidence>
<feature type="region of interest" description="Disordered" evidence="14">
    <location>
        <begin position="401"/>
        <end position="422"/>
    </location>
</feature>
<dbReference type="FunFam" id="2.40.440.10:FF:000005">
    <property type="entry name" value="L,D-transpeptidase 2"/>
    <property type="match status" value="1"/>
</dbReference>
<dbReference type="PROSITE" id="PS52029">
    <property type="entry name" value="LD_TPASE"/>
    <property type="match status" value="1"/>
</dbReference>
<dbReference type="GO" id="GO:0008360">
    <property type="term" value="P:regulation of cell shape"/>
    <property type="evidence" value="ECO:0007669"/>
    <property type="project" value="UniProtKB-UniRule"/>
</dbReference>
<evidence type="ECO:0000256" key="1">
    <source>
        <dbReference type="ARBA" id="ARBA00004752"/>
    </source>
</evidence>
<dbReference type="Gene3D" id="2.40.440.10">
    <property type="entry name" value="L,D-transpeptidase catalytic domain-like"/>
    <property type="match status" value="1"/>
</dbReference>
<keyword evidence="11 13" id="KW-0961">Cell wall biogenesis/degradation</keyword>
<dbReference type="CDD" id="cd16913">
    <property type="entry name" value="YkuD_like"/>
    <property type="match status" value="1"/>
</dbReference>
<gene>
    <name evidence="17" type="ORF">ABWK59_10140</name>
</gene>
<dbReference type="PANTHER" id="PTHR30582:SF2">
    <property type="entry name" value="L,D-TRANSPEPTIDASE YCIB-RELATED"/>
    <property type="match status" value="1"/>
</dbReference>
<evidence type="ECO:0000256" key="6">
    <source>
        <dbReference type="ARBA" id="ARBA00022984"/>
    </source>
</evidence>
<proteinExistence type="predicted"/>
<comment type="pathway">
    <text evidence="1 13">Cell wall biogenesis; peptidoglycan biosynthesis.</text>
</comment>
<dbReference type="InterPro" id="IPR041280">
    <property type="entry name" value="Big_10"/>
</dbReference>
<keyword evidence="4 15" id="KW-0732">Signal</keyword>
<evidence type="ECO:0000256" key="4">
    <source>
        <dbReference type="ARBA" id="ARBA00022729"/>
    </source>
</evidence>
<evidence type="ECO:0000256" key="9">
    <source>
        <dbReference type="ARBA" id="ARBA00023288"/>
    </source>
</evidence>
<keyword evidence="7" id="KW-0472">Membrane</keyword>
<evidence type="ECO:0000313" key="17">
    <source>
        <dbReference type="EMBL" id="XCM79261.1"/>
    </source>
</evidence>
<dbReference type="Pfam" id="PF03734">
    <property type="entry name" value="YkuD"/>
    <property type="match status" value="1"/>
</dbReference>
<dbReference type="AlphaFoldDB" id="A0AAU8JVE3"/>
<dbReference type="GO" id="GO:0071972">
    <property type="term" value="F:peptidoglycan L,D-transpeptidase activity"/>
    <property type="evidence" value="ECO:0007669"/>
    <property type="project" value="TreeGrafter"/>
</dbReference>
<feature type="active site" description="Nucleophile" evidence="13">
    <location>
        <position position="345"/>
    </location>
</feature>
<feature type="domain" description="L,D-TPase catalytic" evidence="16">
    <location>
        <begin position="244"/>
        <end position="369"/>
    </location>
</feature>
<evidence type="ECO:0000256" key="15">
    <source>
        <dbReference type="SAM" id="SignalP"/>
    </source>
</evidence>
<organism evidence="17">
    <name type="scientific">Kitasatospora camelliae</name>
    <dbReference type="NCBI Taxonomy" id="3156397"/>
    <lineage>
        <taxon>Bacteria</taxon>
        <taxon>Bacillati</taxon>
        <taxon>Actinomycetota</taxon>
        <taxon>Actinomycetes</taxon>
        <taxon>Kitasatosporales</taxon>
        <taxon>Streptomycetaceae</taxon>
        <taxon>Kitasatospora</taxon>
    </lineage>
</organism>
<dbReference type="InterPro" id="IPR050979">
    <property type="entry name" value="LD-transpeptidase"/>
</dbReference>
<dbReference type="InterPro" id="IPR038063">
    <property type="entry name" value="Transpep_catalytic_dom"/>
</dbReference>
<keyword evidence="5 13" id="KW-0133">Cell shape</keyword>
<keyword evidence="8" id="KW-0564">Palmitate</keyword>
<evidence type="ECO:0000256" key="10">
    <source>
        <dbReference type="ARBA" id="ARBA00023315"/>
    </source>
</evidence>
<sequence>MNDGRIRKSARSVAVALVVVTPVTACSSGGGDEERPVPPYSAVDAAQLVKVPTGTDVDPAQPYTVTAEGGGRITDVTLSGPDGRVVEGELSADQKTWQSTGRLRAGTAYTVRVAADDGRGGRGEVTGSFTTLQAKELLTAELGPDSSGSGVYGVGQPLTVKLSAAVKDAAARQEVERGLTVVSSPAVVGSWYWVDDQNLHFRPKDYWPANAQVNLTYDLAGVRVADGLYGGDSKSLALKTGDRVEVLVDAGTHQLTFRRNGQVVNTIPVTTGKPGFSTRNGVKVVLGKEADVRMRGESIGISAGSSESYDLDVKWATRVTWSGEYVHAAPWSVGSQGKDNVSHGCTGMSMENAKWFFDNTRVGDLVQVVNSLGDPMEPFGNGFGDWNVTWEDWVKHSAIGKPVSTAGEGGDGQVSSAMAPQV</sequence>
<accession>A0AAU8JVE3</accession>
<dbReference type="GO" id="GO:0071555">
    <property type="term" value="P:cell wall organization"/>
    <property type="evidence" value="ECO:0007669"/>
    <property type="project" value="UniProtKB-UniRule"/>
</dbReference>
<evidence type="ECO:0000256" key="11">
    <source>
        <dbReference type="ARBA" id="ARBA00023316"/>
    </source>
</evidence>
<feature type="compositionally biased region" description="Polar residues" evidence="14">
    <location>
        <begin position="413"/>
        <end position="422"/>
    </location>
</feature>
<keyword evidence="2" id="KW-1003">Cell membrane</keyword>
<dbReference type="PANTHER" id="PTHR30582">
    <property type="entry name" value="L,D-TRANSPEPTIDASE"/>
    <property type="match status" value="1"/>
</dbReference>
<reference evidence="17" key="1">
    <citation type="submission" date="2024-06" db="EMBL/GenBank/DDBJ databases">
        <title>The genome sequences of Kitasatospora sp. strain HUAS MG31.</title>
        <authorList>
            <person name="Mo P."/>
        </authorList>
    </citation>
    <scope>NUCLEOTIDE SEQUENCE</scope>
    <source>
        <strain evidence="17">HUAS MG31</strain>
    </source>
</reference>
<keyword evidence="3" id="KW-0808">Transferase</keyword>
<dbReference type="GO" id="GO:0016746">
    <property type="term" value="F:acyltransferase activity"/>
    <property type="evidence" value="ECO:0007669"/>
    <property type="project" value="UniProtKB-KW"/>
</dbReference>
<dbReference type="EMBL" id="CP159872">
    <property type="protein sequence ID" value="XCM79261.1"/>
    <property type="molecule type" value="Genomic_DNA"/>
</dbReference>
<keyword evidence="6 13" id="KW-0573">Peptidoglycan synthesis</keyword>
<dbReference type="SUPFAM" id="SSF141523">
    <property type="entry name" value="L,D-transpeptidase catalytic domain-like"/>
    <property type="match status" value="1"/>
</dbReference>
<dbReference type="RefSeq" id="WP_354639770.1">
    <property type="nucleotide sequence ID" value="NZ_CP159872.1"/>
</dbReference>
<evidence type="ECO:0000256" key="3">
    <source>
        <dbReference type="ARBA" id="ARBA00022679"/>
    </source>
</evidence>